<dbReference type="InterPro" id="IPR002347">
    <property type="entry name" value="SDR_fam"/>
</dbReference>
<sequence length="245" mass="25754">MSERVALVTGSTSGIGAAIARRLAHDGYVVALHSRSSAEVGRAMVQELKKASYHQADLGDETAARGLVASVLEAHGRLDVLVNNAGLSIRIPHTDLKAATPSLWRQMLDVNLIAPFVLVAEAEAALRESSERGRPASIVNIGTHAGSRPKGSSIPYAASKAALHHVTKLLALSLGPAIRVNAVAPGLVETPMTANWPDMLETWKVKSPMKRPAKPEDIADLVAALCANDYVTGEIVIADGGLNLT</sequence>
<proteinExistence type="inferred from homology"/>
<keyword evidence="2" id="KW-0560">Oxidoreductase</keyword>
<reference evidence="3 4" key="1">
    <citation type="submission" date="2021-06" db="EMBL/GenBank/DDBJ databases">
        <authorList>
            <person name="Lee D.H."/>
        </authorList>
    </citation>
    <scope>NUCLEOTIDE SEQUENCE [LARGE SCALE GENOMIC DNA]</scope>
    <source>
        <strain evidence="3 4">MMS21-HV4-11</strain>
    </source>
</reference>
<evidence type="ECO:0000313" key="3">
    <source>
        <dbReference type="EMBL" id="MBU8875180.1"/>
    </source>
</evidence>
<name>A0ABS6IMD2_9HYPH</name>
<gene>
    <name evidence="3" type="ORF">KQ910_15505</name>
</gene>
<dbReference type="EMBL" id="JAHOPB010000001">
    <property type="protein sequence ID" value="MBU8875180.1"/>
    <property type="molecule type" value="Genomic_DNA"/>
</dbReference>
<evidence type="ECO:0000256" key="2">
    <source>
        <dbReference type="ARBA" id="ARBA00023002"/>
    </source>
</evidence>
<organism evidence="3 4">
    <name type="scientific">Reyranella humidisoli</name>
    <dbReference type="NCBI Taxonomy" id="2849149"/>
    <lineage>
        <taxon>Bacteria</taxon>
        <taxon>Pseudomonadati</taxon>
        <taxon>Pseudomonadota</taxon>
        <taxon>Alphaproteobacteria</taxon>
        <taxon>Hyphomicrobiales</taxon>
        <taxon>Reyranellaceae</taxon>
        <taxon>Reyranella</taxon>
    </lineage>
</organism>
<evidence type="ECO:0000313" key="4">
    <source>
        <dbReference type="Proteomes" id="UP000727907"/>
    </source>
</evidence>
<keyword evidence="4" id="KW-1185">Reference proteome</keyword>
<dbReference type="RefSeq" id="WP_216962014.1">
    <property type="nucleotide sequence ID" value="NZ_JAHOPB010000001.1"/>
</dbReference>
<comment type="caution">
    <text evidence="3">The sequence shown here is derived from an EMBL/GenBank/DDBJ whole genome shotgun (WGS) entry which is preliminary data.</text>
</comment>
<dbReference type="CDD" id="cd05233">
    <property type="entry name" value="SDR_c"/>
    <property type="match status" value="1"/>
</dbReference>
<comment type="similarity">
    <text evidence="1">Belongs to the short-chain dehydrogenases/reductases (SDR) family.</text>
</comment>
<protein>
    <submittedName>
        <fullName evidence="3">SDR family oxidoreductase</fullName>
    </submittedName>
</protein>
<dbReference type="Proteomes" id="UP000727907">
    <property type="component" value="Unassembled WGS sequence"/>
</dbReference>
<dbReference type="PANTHER" id="PTHR43639">
    <property type="entry name" value="OXIDOREDUCTASE, SHORT-CHAIN DEHYDROGENASE/REDUCTASE FAMILY (AFU_ORTHOLOGUE AFUA_5G02870)"/>
    <property type="match status" value="1"/>
</dbReference>
<dbReference type="PANTHER" id="PTHR43639:SF1">
    <property type="entry name" value="SHORT-CHAIN DEHYDROGENASE_REDUCTASE FAMILY PROTEIN"/>
    <property type="match status" value="1"/>
</dbReference>
<accession>A0ABS6IMD2</accession>
<dbReference type="Pfam" id="PF13561">
    <property type="entry name" value="adh_short_C2"/>
    <property type="match status" value="1"/>
</dbReference>
<evidence type="ECO:0000256" key="1">
    <source>
        <dbReference type="ARBA" id="ARBA00006484"/>
    </source>
</evidence>